<comment type="caution">
    <text evidence="6">The sequence shown here is derived from an EMBL/GenBank/DDBJ whole genome shotgun (WGS) entry which is preliminary data.</text>
</comment>
<proteinExistence type="inferred from homology"/>
<dbReference type="GO" id="GO:0016020">
    <property type="term" value="C:membrane"/>
    <property type="evidence" value="ECO:0007669"/>
    <property type="project" value="UniProtKB-SubCell"/>
</dbReference>
<accession>A0A7J7IPA2</accession>
<evidence type="ECO:0000256" key="2">
    <source>
        <dbReference type="ARBA" id="ARBA00022692"/>
    </source>
</evidence>
<dbReference type="InterPro" id="IPR004895">
    <property type="entry name" value="Prenylated_rab_accept_PRA1"/>
</dbReference>
<keyword evidence="7" id="KW-1185">Reference proteome</keyword>
<evidence type="ECO:0000256" key="5">
    <source>
        <dbReference type="RuleBase" id="RU363107"/>
    </source>
</evidence>
<dbReference type="GO" id="GO:0005794">
    <property type="term" value="C:Golgi apparatus"/>
    <property type="evidence" value="ECO:0007669"/>
    <property type="project" value="TreeGrafter"/>
</dbReference>
<evidence type="ECO:0000313" key="7">
    <source>
        <dbReference type="Proteomes" id="UP000530660"/>
    </source>
</evidence>
<evidence type="ECO:0000256" key="1">
    <source>
        <dbReference type="ARBA" id="ARBA00004141"/>
    </source>
</evidence>
<protein>
    <recommendedName>
        <fullName evidence="5">PRA1 family protein</fullName>
    </recommendedName>
</protein>
<dbReference type="PANTHER" id="PTHR19317">
    <property type="entry name" value="PRENYLATED RAB ACCEPTOR 1-RELATED"/>
    <property type="match status" value="1"/>
</dbReference>
<organism evidence="6 7">
    <name type="scientific">Cyanidiococcus yangmingshanensis</name>
    <dbReference type="NCBI Taxonomy" id="2690220"/>
    <lineage>
        <taxon>Eukaryota</taxon>
        <taxon>Rhodophyta</taxon>
        <taxon>Bangiophyceae</taxon>
        <taxon>Cyanidiales</taxon>
        <taxon>Cyanidiaceae</taxon>
        <taxon>Cyanidiococcus</taxon>
    </lineage>
</organism>
<evidence type="ECO:0000256" key="3">
    <source>
        <dbReference type="ARBA" id="ARBA00022989"/>
    </source>
</evidence>
<dbReference type="AlphaFoldDB" id="A0A7J7IPA2"/>
<sequence>MAIQTGSNGITGSSVSSTAVLEAPGLFGSLLRRLPTGEDFRARLGDLWTRSRPWGEFFNTAAMNKPDLSELRERVTQNLAHYAYNYATIFAVLVVLMVLVSPLSILGALAIFALYTYLFALNPEPITAFGDHLVLDSRGKSVVVLVFSLVILWLTGAGATFSTLLFVVATIALAHAAVRKPPGEADFESGFPGA</sequence>
<feature type="transmembrane region" description="Helical" evidence="5">
    <location>
        <begin position="82"/>
        <end position="115"/>
    </location>
</feature>
<keyword evidence="3 5" id="KW-1133">Transmembrane helix</keyword>
<keyword evidence="4 5" id="KW-0472">Membrane</keyword>
<evidence type="ECO:0000256" key="4">
    <source>
        <dbReference type="ARBA" id="ARBA00023136"/>
    </source>
</evidence>
<keyword evidence="2 5" id="KW-0812">Transmembrane</keyword>
<dbReference type="EMBL" id="VWRR01000002">
    <property type="protein sequence ID" value="KAF6004848.1"/>
    <property type="molecule type" value="Genomic_DNA"/>
</dbReference>
<gene>
    <name evidence="6" type="primary">RABAC1</name>
    <name evidence="6" type="ORF">F1559_002967</name>
</gene>
<evidence type="ECO:0000313" key="6">
    <source>
        <dbReference type="EMBL" id="KAF6004848.1"/>
    </source>
</evidence>
<dbReference type="OrthoDB" id="63113at2759"/>
<reference evidence="6 7" key="1">
    <citation type="journal article" date="2020" name="J. Phycol.">
        <title>Comparative genome analysis reveals Cyanidiococcus gen. nov., a new extremophilic red algal genus sister to Cyanidioschyzon (Cyanidioschyzonaceae, Rhodophyta).</title>
        <authorList>
            <person name="Liu S.-L."/>
            <person name="Chiang Y.-R."/>
            <person name="Yoon H.S."/>
            <person name="Fu H.-Y."/>
        </authorList>
    </citation>
    <scope>NUCLEOTIDE SEQUENCE [LARGE SCALE GENOMIC DNA]</scope>
    <source>
        <strain evidence="6 7">THAL066</strain>
    </source>
</reference>
<feature type="transmembrane region" description="Helical" evidence="5">
    <location>
        <begin position="142"/>
        <end position="174"/>
    </location>
</feature>
<name>A0A7J7IPA2_9RHOD</name>
<dbReference type="Pfam" id="PF03208">
    <property type="entry name" value="PRA1"/>
    <property type="match status" value="1"/>
</dbReference>
<comment type="similarity">
    <text evidence="5">Belongs to the PRA1 family.</text>
</comment>
<dbReference type="PANTHER" id="PTHR19317:SF0">
    <property type="entry name" value="PRENYLATED RAB ACCEPTOR PROTEIN 1"/>
    <property type="match status" value="1"/>
</dbReference>
<comment type="subcellular location">
    <subcellularLocation>
        <location evidence="1 5">Membrane</location>
        <topology evidence="1 5">Multi-pass membrane protein</topology>
    </subcellularLocation>
</comment>
<dbReference type="Proteomes" id="UP000530660">
    <property type="component" value="Unassembled WGS sequence"/>
</dbReference>